<dbReference type="Gene3D" id="3.30.420.10">
    <property type="entry name" value="Ribonuclease H-like superfamily/Ribonuclease H"/>
    <property type="match status" value="1"/>
</dbReference>
<name>A0A815KCK3_ADIRI</name>
<comment type="caution">
    <text evidence="5">The sequence shown here is derived from an EMBL/GenBank/DDBJ whole genome shotgun (WGS) entry which is preliminary data.</text>
</comment>
<accession>A0A815KCK3</accession>
<keyword evidence="2" id="KW-0378">Hydrolase</keyword>
<dbReference type="InterPro" id="IPR012337">
    <property type="entry name" value="RNaseH-like_sf"/>
</dbReference>
<dbReference type="GO" id="GO:0003676">
    <property type="term" value="F:nucleic acid binding"/>
    <property type="evidence" value="ECO:0007669"/>
    <property type="project" value="InterPro"/>
</dbReference>
<dbReference type="AlphaFoldDB" id="A0A815KCK3"/>
<dbReference type="EMBL" id="CAJNOR010003226">
    <property type="protein sequence ID" value="CAF1391519.1"/>
    <property type="molecule type" value="Genomic_DNA"/>
</dbReference>
<feature type="region of interest" description="Disordered" evidence="3">
    <location>
        <begin position="242"/>
        <end position="271"/>
    </location>
</feature>
<protein>
    <recommendedName>
        <fullName evidence="4">Exonuclease domain-containing protein</fullName>
    </recommendedName>
</protein>
<dbReference type="Proteomes" id="UP000663828">
    <property type="component" value="Unassembled WGS sequence"/>
</dbReference>
<dbReference type="Pfam" id="PF00929">
    <property type="entry name" value="RNase_T"/>
    <property type="match status" value="1"/>
</dbReference>
<organism evidence="5 6">
    <name type="scientific">Adineta ricciae</name>
    <name type="common">Rotifer</name>
    <dbReference type="NCBI Taxonomy" id="249248"/>
    <lineage>
        <taxon>Eukaryota</taxon>
        <taxon>Metazoa</taxon>
        <taxon>Spiralia</taxon>
        <taxon>Gnathifera</taxon>
        <taxon>Rotifera</taxon>
        <taxon>Eurotatoria</taxon>
        <taxon>Bdelloidea</taxon>
        <taxon>Adinetida</taxon>
        <taxon>Adinetidae</taxon>
        <taxon>Adineta</taxon>
    </lineage>
</organism>
<dbReference type="InterPro" id="IPR036397">
    <property type="entry name" value="RNaseH_sf"/>
</dbReference>
<dbReference type="SMART" id="SM00479">
    <property type="entry name" value="EXOIII"/>
    <property type="match status" value="1"/>
</dbReference>
<feature type="domain" description="Exonuclease" evidence="4">
    <location>
        <begin position="24"/>
        <end position="191"/>
    </location>
</feature>
<reference evidence="5" key="1">
    <citation type="submission" date="2021-02" db="EMBL/GenBank/DDBJ databases">
        <authorList>
            <person name="Nowell W R."/>
        </authorList>
    </citation>
    <scope>NUCLEOTIDE SEQUENCE</scope>
</reference>
<proteinExistence type="predicted"/>
<keyword evidence="6" id="KW-1185">Reference proteome</keyword>
<evidence type="ECO:0000256" key="3">
    <source>
        <dbReference type="SAM" id="MobiDB-lite"/>
    </source>
</evidence>
<dbReference type="GO" id="GO:0005634">
    <property type="term" value="C:nucleus"/>
    <property type="evidence" value="ECO:0007669"/>
    <property type="project" value="TreeGrafter"/>
</dbReference>
<dbReference type="InterPro" id="IPR047021">
    <property type="entry name" value="REXO1/3/4-like"/>
</dbReference>
<sequence length="410" mass="45895">MAMLATNNPKKSLPNVSCSNQACQVLSIDVECVATGKSHLDRSPCRVAIVNEKCEIIFTSLIKPDKPVVSDLFPFTGVRKSQLISAPSFDEVIEKVHSFFTPSTSIVGQSIKSDLEWMKLKEDVHYQHLIDLGEEFKTFDPKYRNDRYFSLAHEAYVLLNIDLNAKGSHIPEDDAKASIQLYNKYLKNRNQSNLEQARKALLQAPTKIPVFRKFNGAYEGVCISAFNRGYCRCGKPLVSELHKQTNDKKRRNSDDDKEENSSTTTTTTKKMKVVNERSQNLLPFLIMSENTTETVVSSSTRKKIESCGGNACSKCNKCHDWFRSGKFWHREHDATCSATLRTDTDGHPDGGGSTRTYVQGHGYATDWDVTGSTCTRDNHGGRMGPGVYTVVRGTAQTSRSHPNLCTCEIR</sequence>
<dbReference type="SUPFAM" id="SSF53098">
    <property type="entry name" value="Ribonuclease H-like"/>
    <property type="match status" value="1"/>
</dbReference>
<evidence type="ECO:0000313" key="5">
    <source>
        <dbReference type="EMBL" id="CAF1391519.1"/>
    </source>
</evidence>
<evidence type="ECO:0000256" key="1">
    <source>
        <dbReference type="ARBA" id="ARBA00022722"/>
    </source>
</evidence>
<evidence type="ECO:0000259" key="4">
    <source>
        <dbReference type="SMART" id="SM00479"/>
    </source>
</evidence>
<keyword evidence="1" id="KW-0540">Nuclease</keyword>
<dbReference type="PANTHER" id="PTHR12801:SF159">
    <property type="entry name" value="C3H1-TYPE DOMAIN-CONTAINING PROTEIN"/>
    <property type="match status" value="1"/>
</dbReference>
<dbReference type="PANTHER" id="PTHR12801">
    <property type="entry name" value="RNA EXONUCLEASE REXO1 / RECO3 FAMILY MEMBER-RELATED"/>
    <property type="match status" value="1"/>
</dbReference>
<gene>
    <name evidence="5" type="ORF">XAT740_LOCUS33628</name>
</gene>
<dbReference type="InterPro" id="IPR013520">
    <property type="entry name" value="Ribonucl_H"/>
</dbReference>
<evidence type="ECO:0000256" key="2">
    <source>
        <dbReference type="ARBA" id="ARBA00022801"/>
    </source>
</evidence>
<dbReference type="GO" id="GO:0004527">
    <property type="term" value="F:exonuclease activity"/>
    <property type="evidence" value="ECO:0007669"/>
    <property type="project" value="InterPro"/>
</dbReference>
<evidence type="ECO:0000313" key="6">
    <source>
        <dbReference type="Proteomes" id="UP000663828"/>
    </source>
</evidence>